<dbReference type="AlphaFoldDB" id="A0A4R1J7X7"/>
<dbReference type="PANTHER" id="PTHR43233:SF1">
    <property type="entry name" value="FAMILY N-ACETYLTRANSFERASE, PUTATIVE (AFU_ORTHOLOGUE AFUA_6G03350)-RELATED"/>
    <property type="match status" value="1"/>
</dbReference>
<evidence type="ECO:0000259" key="1">
    <source>
        <dbReference type="PROSITE" id="PS51186"/>
    </source>
</evidence>
<dbReference type="InterPro" id="IPR000182">
    <property type="entry name" value="GNAT_dom"/>
</dbReference>
<dbReference type="PROSITE" id="PS51186">
    <property type="entry name" value="GNAT"/>
    <property type="match status" value="1"/>
</dbReference>
<organism evidence="2 3">
    <name type="scientific">Celerinatantimonas diazotrophica</name>
    <dbReference type="NCBI Taxonomy" id="412034"/>
    <lineage>
        <taxon>Bacteria</taxon>
        <taxon>Pseudomonadati</taxon>
        <taxon>Pseudomonadota</taxon>
        <taxon>Gammaproteobacteria</taxon>
        <taxon>Celerinatantimonadaceae</taxon>
        <taxon>Celerinatantimonas</taxon>
    </lineage>
</organism>
<accession>A0A4R1J7X7</accession>
<dbReference type="PANTHER" id="PTHR43233">
    <property type="entry name" value="FAMILY N-ACETYLTRANSFERASE, PUTATIVE (AFU_ORTHOLOGUE AFUA_6G03350)-RELATED"/>
    <property type="match status" value="1"/>
</dbReference>
<dbReference type="EMBL" id="SMGD01000017">
    <property type="protein sequence ID" value="TCK46655.1"/>
    <property type="molecule type" value="Genomic_DNA"/>
</dbReference>
<dbReference type="Proteomes" id="UP000295565">
    <property type="component" value="Unassembled WGS sequence"/>
</dbReference>
<keyword evidence="3" id="KW-1185">Reference proteome</keyword>
<protein>
    <submittedName>
        <fullName evidence="2">Acetyltransferase (GNAT) family protein</fullName>
    </submittedName>
</protein>
<dbReference type="CDD" id="cd04301">
    <property type="entry name" value="NAT_SF"/>
    <property type="match status" value="1"/>
</dbReference>
<dbReference type="SUPFAM" id="SSF55729">
    <property type="entry name" value="Acyl-CoA N-acyltransferases (Nat)"/>
    <property type="match status" value="1"/>
</dbReference>
<name>A0A4R1J7X7_9GAMM</name>
<dbReference type="GO" id="GO:0016747">
    <property type="term" value="F:acyltransferase activity, transferring groups other than amino-acyl groups"/>
    <property type="evidence" value="ECO:0007669"/>
    <property type="project" value="InterPro"/>
</dbReference>
<dbReference type="RefSeq" id="WP_131913989.1">
    <property type="nucleotide sequence ID" value="NZ_OU594967.1"/>
</dbReference>
<reference evidence="2 3" key="1">
    <citation type="submission" date="2019-03" db="EMBL/GenBank/DDBJ databases">
        <title>Genomic Encyclopedia of Type Strains, Phase IV (KMG-IV): sequencing the most valuable type-strain genomes for metagenomic binning, comparative biology and taxonomic classification.</title>
        <authorList>
            <person name="Goeker M."/>
        </authorList>
    </citation>
    <scope>NUCLEOTIDE SEQUENCE [LARGE SCALE GENOMIC DNA]</scope>
    <source>
        <strain evidence="2 3">DSM 18577</strain>
    </source>
</reference>
<dbReference type="InterPro" id="IPR053144">
    <property type="entry name" value="Acetyltransferase_Butenolide"/>
</dbReference>
<evidence type="ECO:0000313" key="3">
    <source>
        <dbReference type="Proteomes" id="UP000295565"/>
    </source>
</evidence>
<evidence type="ECO:0000313" key="2">
    <source>
        <dbReference type="EMBL" id="TCK46655.1"/>
    </source>
</evidence>
<dbReference type="OrthoDB" id="3216107at2"/>
<dbReference type="InterPro" id="IPR016181">
    <property type="entry name" value="Acyl_CoA_acyltransferase"/>
</dbReference>
<dbReference type="Pfam" id="PF13508">
    <property type="entry name" value="Acetyltransf_7"/>
    <property type="match status" value="1"/>
</dbReference>
<comment type="caution">
    <text evidence="2">The sequence shown here is derived from an EMBL/GenBank/DDBJ whole genome shotgun (WGS) entry which is preliminary data.</text>
</comment>
<sequence length="135" mass="14846">MYQVKAEIPSVKEYIEIRLAAGLSRKSEEAAAIALPNTIYGVTVYCAEQKVGIGRIIGDGGCFFEITDIAVLPAHQSDGVGRMIMEHLVNWLKENAPKTAYISLMADHGTPEFYAKFGFKKAEMPQSCGMSMRIL</sequence>
<keyword evidence="2" id="KW-0808">Transferase</keyword>
<gene>
    <name evidence="2" type="ORF">EV690_3240</name>
</gene>
<feature type="domain" description="N-acetyltransferase" evidence="1">
    <location>
        <begin position="1"/>
        <end position="135"/>
    </location>
</feature>
<dbReference type="Gene3D" id="3.40.630.30">
    <property type="match status" value="1"/>
</dbReference>
<proteinExistence type="predicted"/>